<comment type="caution">
    <text evidence="6">The sequence shown here is derived from an EMBL/GenBank/DDBJ whole genome shotgun (WGS) entry which is preliminary data.</text>
</comment>
<keyword evidence="2" id="KW-0238">DNA-binding</keyword>
<dbReference type="SMART" id="SM00421">
    <property type="entry name" value="HTH_LUXR"/>
    <property type="match status" value="1"/>
</dbReference>
<dbReference type="AlphaFoldDB" id="A0A3D9L027"/>
<evidence type="ECO:0000256" key="1">
    <source>
        <dbReference type="ARBA" id="ARBA00022553"/>
    </source>
</evidence>
<dbReference type="Pfam" id="PF00072">
    <property type="entry name" value="Response_reg"/>
    <property type="match status" value="1"/>
</dbReference>
<gene>
    <name evidence="6" type="ORF">C7460_11838</name>
</gene>
<dbReference type="Gene3D" id="3.40.50.2300">
    <property type="match status" value="1"/>
</dbReference>
<dbReference type="PROSITE" id="PS50043">
    <property type="entry name" value="HTH_LUXR_2"/>
    <property type="match status" value="1"/>
</dbReference>
<dbReference type="EMBL" id="QREG01000018">
    <property type="protein sequence ID" value="RED95261.1"/>
    <property type="molecule type" value="Genomic_DNA"/>
</dbReference>
<keyword evidence="7" id="KW-1185">Reference proteome</keyword>
<dbReference type="PROSITE" id="PS00622">
    <property type="entry name" value="HTH_LUXR_1"/>
    <property type="match status" value="1"/>
</dbReference>
<keyword evidence="1 3" id="KW-0597">Phosphoprotein</keyword>
<feature type="domain" description="HTH luxR-type" evidence="4">
    <location>
        <begin position="143"/>
        <end position="208"/>
    </location>
</feature>
<protein>
    <submittedName>
        <fullName evidence="6">LuxR family two component transcriptional regulator</fullName>
    </submittedName>
</protein>
<dbReference type="InterPro" id="IPR058245">
    <property type="entry name" value="NreC/VraR/RcsB-like_REC"/>
</dbReference>
<dbReference type="SUPFAM" id="SSF52172">
    <property type="entry name" value="CheY-like"/>
    <property type="match status" value="1"/>
</dbReference>
<sequence>MIQALLVEDHDLFAEGMKSMFQPEDGITIVAHTKNGHETPSLLEEHQIDVILMDIDMPILDGVTTLKMIKKRGFDHPTLMLTMHQSMRFVKEALEKGAQGYILKDASKPELIEAIRTVSARKNYFHPKVNEQVFDYFRNRGKSQSGLNELSEREKEIIKCLAEGMNSKAIANALCISEHTVKTHRRNIMHKMHVNTSAELVRQAMEQGIIEMG</sequence>
<feature type="modified residue" description="4-aspartylphosphate" evidence="3">
    <location>
        <position position="54"/>
    </location>
</feature>
<dbReference type="PROSITE" id="PS50110">
    <property type="entry name" value="RESPONSE_REGULATORY"/>
    <property type="match status" value="1"/>
</dbReference>
<dbReference type="PANTHER" id="PTHR43214:SF43">
    <property type="entry name" value="TWO-COMPONENT RESPONSE REGULATOR"/>
    <property type="match status" value="1"/>
</dbReference>
<dbReference type="Proteomes" id="UP000256779">
    <property type="component" value="Unassembled WGS sequence"/>
</dbReference>
<proteinExistence type="predicted"/>
<dbReference type="SMART" id="SM00448">
    <property type="entry name" value="REC"/>
    <property type="match status" value="1"/>
</dbReference>
<evidence type="ECO:0000256" key="2">
    <source>
        <dbReference type="ARBA" id="ARBA00023125"/>
    </source>
</evidence>
<dbReference type="GO" id="GO:0003677">
    <property type="term" value="F:DNA binding"/>
    <property type="evidence" value="ECO:0007669"/>
    <property type="project" value="UniProtKB-KW"/>
</dbReference>
<evidence type="ECO:0000256" key="3">
    <source>
        <dbReference type="PROSITE-ProRule" id="PRU00169"/>
    </source>
</evidence>
<name>A0A3D9L027_MARFU</name>
<dbReference type="InterPro" id="IPR016032">
    <property type="entry name" value="Sig_transdc_resp-reg_C-effctor"/>
</dbReference>
<dbReference type="InterPro" id="IPR039420">
    <property type="entry name" value="WalR-like"/>
</dbReference>
<accession>A0A3D9L027</accession>
<dbReference type="InterPro" id="IPR000792">
    <property type="entry name" value="Tscrpt_reg_LuxR_C"/>
</dbReference>
<organism evidence="6 7">
    <name type="scientific">Marinoscillum furvescens DSM 4134</name>
    <dbReference type="NCBI Taxonomy" id="1122208"/>
    <lineage>
        <taxon>Bacteria</taxon>
        <taxon>Pseudomonadati</taxon>
        <taxon>Bacteroidota</taxon>
        <taxon>Cytophagia</taxon>
        <taxon>Cytophagales</taxon>
        <taxon>Reichenbachiellaceae</taxon>
        <taxon>Marinoscillum</taxon>
    </lineage>
</organism>
<dbReference type="PRINTS" id="PR00038">
    <property type="entry name" value="HTHLUXR"/>
</dbReference>
<dbReference type="InterPro" id="IPR011006">
    <property type="entry name" value="CheY-like_superfamily"/>
</dbReference>
<dbReference type="RefSeq" id="WP_115869348.1">
    <property type="nucleotide sequence ID" value="NZ_QREG01000018.1"/>
</dbReference>
<dbReference type="Pfam" id="PF00196">
    <property type="entry name" value="GerE"/>
    <property type="match status" value="1"/>
</dbReference>
<evidence type="ECO:0000259" key="4">
    <source>
        <dbReference type="PROSITE" id="PS50043"/>
    </source>
</evidence>
<dbReference type="GO" id="GO:0000160">
    <property type="term" value="P:phosphorelay signal transduction system"/>
    <property type="evidence" value="ECO:0007669"/>
    <property type="project" value="InterPro"/>
</dbReference>
<feature type="domain" description="Response regulatory" evidence="5">
    <location>
        <begin position="3"/>
        <end position="119"/>
    </location>
</feature>
<dbReference type="SUPFAM" id="SSF46894">
    <property type="entry name" value="C-terminal effector domain of the bipartite response regulators"/>
    <property type="match status" value="1"/>
</dbReference>
<dbReference type="GO" id="GO:0006355">
    <property type="term" value="P:regulation of DNA-templated transcription"/>
    <property type="evidence" value="ECO:0007669"/>
    <property type="project" value="InterPro"/>
</dbReference>
<dbReference type="CDD" id="cd06170">
    <property type="entry name" value="LuxR_C_like"/>
    <property type="match status" value="1"/>
</dbReference>
<evidence type="ECO:0000313" key="6">
    <source>
        <dbReference type="EMBL" id="RED95261.1"/>
    </source>
</evidence>
<dbReference type="OrthoDB" id="9797341at2"/>
<reference evidence="6 7" key="1">
    <citation type="submission" date="2018-07" db="EMBL/GenBank/DDBJ databases">
        <title>Genomic Encyclopedia of Type Strains, Phase IV (KMG-IV): sequencing the most valuable type-strain genomes for metagenomic binning, comparative biology and taxonomic classification.</title>
        <authorList>
            <person name="Goeker M."/>
        </authorList>
    </citation>
    <scope>NUCLEOTIDE SEQUENCE [LARGE SCALE GENOMIC DNA]</scope>
    <source>
        <strain evidence="6 7">DSM 4134</strain>
    </source>
</reference>
<dbReference type="CDD" id="cd17535">
    <property type="entry name" value="REC_NarL-like"/>
    <property type="match status" value="1"/>
</dbReference>
<dbReference type="PANTHER" id="PTHR43214">
    <property type="entry name" value="TWO-COMPONENT RESPONSE REGULATOR"/>
    <property type="match status" value="1"/>
</dbReference>
<evidence type="ECO:0000259" key="5">
    <source>
        <dbReference type="PROSITE" id="PS50110"/>
    </source>
</evidence>
<dbReference type="InterPro" id="IPR001789">
    <property type="entry name" value="Sig_transdc_resp-reg_receiver"/>
</dbReference>
<evidence type="ECO:0000313" key="7">
    <source>
        <dbReference type="Proteomes" id="UP000256779"/>
    </source>
</evidence>